<sequence length="493" mass="51976">MSRPASLTRAAGRLVGTVHATACAMLAAVLLLAAATQARADATPQSVPLAVGKSMVVRTAQPASRVSVADEAIAGVVVLSPQQVYVTGKKPGGTTLTLWNGAGAITQVYDIQVTPDLAQLKEMLHRVLPDEKDIMVMAVGESITLAGTVRSSAGMTTALDVAKMYAPDKVTNLMQVGGVHQVMLEVKVAEMRKSVLERLGIDLTYAWNNDFAFGMLNQLFTLDSQKGVVGVGPTGAVISPNVTGMFRATSGRASLMGFLDVLKQNGLVKVLAEPTLICRSGENADFLAGGEIPIPVPQGLGTVAIEYKKYGVTLGFTPTVVSDKLISMRVSPEVSELDYTNVIEINGFTIPAISTRRAATTVELTDGQSFAVAGLLRDEVRENIKKYPVLGDVPLLGTLFRSSNWQKNETELVIIVTPRLAKPLDGATAKLPTDGFREPSEFEFFLQGKMEGAAPAITAPAAYANPSKSADAPSGMEGEFGHVLPGHAQGGTK</sequence>
<dbReference type="Pfam" id="PF00263">
    <property type="entry name" value="Secretin"/>
    <property type="match status" value="1"/>
</dbReference>
<accession>A0ABY9R0D2</accession>
<feature type="signal peptide" evidence="3">
    <location>
        <begin position="1"/>
        <end position="40"/>
    </location>
</feature>
<keyword evidence="7" id="KW-1185">Reference proteome</keyword>
<feature type="domain" description="Pilus formation protein N-terminal" evidence="5">
    <location>
        <begin position="44"/>
        <end position="114"/>
    </location>
</feature>
<feature type="domain" description="Type II/III secretion system secretin-like" evidence="4">
    <location>
        <begin position="262"/>
        <end position="420"/>
    </location>
</feature>
<evidence type="ECO:0000259" key="5">
    <source>
        <dbReference type="Pfam" id="PF13629"/>
    </source>
</evidence>
<evidence type="ECO:0000313" key="7">
    <source>
        <dbReference type="Proteomes" id="UP001180616"/>
    </source>
</evidence>
<dbReference type="InterPro" id="IPR050810">
    <property type="entry name" value="Bact_Secretion_Sys_Channel"/>
</dbReference>
<gene>
    <name evidence="6" type="ORF">KPS_003171</name>
</gene>
<evidence type="ECO:0000256" key="1">
    <source>
        <dbReference type="RuleBase" id="RU004003"/>
    </source>
</evidence>
<dbReference type="Pfam" id="PF13629">
    <property type="entry name" value="T2SS-T3SS_pil_N"/>
    <property type="match status" value="1"/>
</dbReference>
<evidence type="ECO:0000259" key="4">
    <source>
        <dbReference type="Pfam" id="PF00263"/>
    </source>
</evidence>
<name>A0ABY9R0D2_9BACT</name>
<evidence type="ECO:0000256" key="2">
    <source>
        <dbReference type="SAM" id="MobiDB-lite"/>
    </source>
</evidence>
<organism evidence="6 7">
    <name type="scientific">Nitratidesulfovibrio liaohensis</name>
    <dbReference type="NCBI Taxonomy" id="2604158"/>
    <lineage>
        <taxon>Bacteria</taxon>
        <taxon>Pseudomonadati</taxon>
        <taxon>Thermodesulfobacteriota</taxon>
        <taxon>Desulfovibrionia</taxon>
        <taxon>Desulfovibrionales</taxon>
        <taxon>Desulfovibrionaceae</taxon>
        <taxon>Nitratidesulfovibrio</taxon>
    </lineage>
</organism>
<feature type="region of interest" description="Disordered" evidence="2">
    <location>
        <begin position="465"/>
        <end position="493"/>
    </location>
</feature>
<evidence type="ECO:0000256" key="3">
    <source>
        <dbReference type="SAM" id="SignalP"/>
    </source>
</evidence>
<comment type="similarity">
    <text evidence="1">Belongs to the bacterial secretin family.</text>
</comment>
<dbReference type="InterPro" id="IPR001775">
    <property type="entry name" value="GspD/PilQ"/>
</dbReference>
<dbReference type="Proteomes" id="UP001180616">
    <property type="component" value="Chromosome"/>
</dbReference>
<dbReference type="PRINTS" id="PR00811">
    <property type="entry name" value="BCTERIALGSPD"/>
</dbReference>
<feature type="chain" id="PRO_5045623594" evidence="3">
    <location>
        <begin position="41"/>
        <end position="493"/>
    </location>
</feature>
<keyword evidence="3" id="KW-0732">Signal</keyword>
<dbReference type="RefSeq" id="WP_309541114.1">
    <property type="nucleotide sequence ID" value="NZ_CP133659.1"/>
</dbReference>
<dbReference type="InterPro" id="IPR032789">
    <property type="entry name" value="T2SS-T3SS_pil_N"/>
</dbReference>
<proteinExistence type="inferred from homology"/>
<protein>
    <submittedName>
        <fullName evidence="6">Type II and III secretion system protein family protein</fullName>
    </submittedName>
</protein>
<reference evidence="6" key="1">
    <citation type="submission" date="2023-09" db="EMBL/GenBank/DDBJ databases">
        <authorList>
            <consortium name="CW5 consortium"/>
            <person name="Lu C.-W."/>
        </authorList>
    </citation>
    <scope>NUCLEOTIDE SEQUENCE</scope>
    <source>
        <strain evidence="6">KPS</strain>
    </source>
</reference>
<dbReference type="EMBL" id="CP133659">
    <property type="protein sequence ID" value="WMW65072.1"/>
    <property type="molecule type" value="Genomic_DNA"/>
</dbReference>
<dbReference type="InterPro" id="IPR004846">
    <property type="entry name" value="T2SS/T3SS_dom"/>
</dbReference>
<dbReference type="PANTHER" id="PTHR30332:SF17">
    <property type="entry name" value="TYPE IV PILIATION SYSTEM PROTEIN DR_0774-RELATED"/>
    <property type="match status" value="1"/>
</dbReference>
<dbReference type="PANTHER" id="PTHR30332">
    <property type="entry name" value="PROBABLE GENERAL SECRETION PATHWAY PROTEIN D"/>
    <property type="match status" value="1"/>
</dbReference>
<evidence type="ECO:0000313" key="6">
    <source>
        <dbReference type="EMBL" id="WMW65072.1"/>
    </source>
</evidence>